<dbReference type="GO" id="GO:0003677">
    <property type="term" value="F:DNA binding"/>
    <property type="evidence" value="ECO:0007669"/>
    <property type="project" value="TreeGrafter"/>
</dbReference>
<keyword evidence="4 7" id="KW-0949">S-adenosyl-L-methionine</keyword>
<dbReference type="InterPro" id="IPR029063">
    <property type="entry name" value="SAM-dependent_MTases_sf"/>
</dbReference>
<dbReference type="SUPFAM" id="SSF53335">
    <property type="entry name" value="S-adenosyl-L-methionine-dependent methyltransferases"/>
    <property type="match status" value="1"/>
</dbReference>
<evidence type="ECO:0000256" key="5">
    <source>
        <dbReference type="ARBA" id="ARBA00022747"/>
    </source>
</evidence>
<dbReference type="GO" id="GO:0009307">
    <property type="term" value="P:DNA restriction-modification system"/>
    <property type="evidence" value="ECO:0007669"/>
    <property type="project" value="UniProtKB-KW"/>
</dbReference>
<dbReference type="Gene3D" id="3.40.50.150">
    <property type="entry name" value="Vaccinia Virus protein VP39"/>
    <property type="match status" value="1"/>
</dbReference>
<dbReference type="PANTHER" id="PTHR10629:SF52">
    <property type="entry name" value="DNA (CYTOSINE-5)-METHYLTRANSFERASE 1"/>
    <property type="match status" value="1"/>
</dbReference>
<gene>
    <name evidence="9" type="ORF">ALQ32_03856</name>
</gene>
<dbReference type="GO" id="GO:0044027">
    <property type="term" value="P:negative regulation of gene expression via chromosomal CpG island methylation"/>
    <property type="evidence" value="ECO:0007669"/>
    <property type="project" value="TreeGrafter"/>
</dbReference>
<evidence type="ECO:0000256" key="4">
    <source>
        <dbReference type="ARBA" id="ARBA00022691"/>
    </source>
</evidence>
<dbReference type="InterPro" id="IPR031303">
    <property type="entry name" value="C5_meth_CS"/>
</dbReference>
<dbReference type="InterPro" id="IPR001525">
    <property type="entry name" value="C5_MeTfrase"/>
</dbReference>
<reference evidence="9 10" key="1">
    <citation type="submission" date="2018-08" db="EMBL/GenBank/DDBJ databases">
        <title>Recombination of ecologically and evolutionarily significant loci maintains genetic cohesion in the Pseudomonas syringae species complex.</title>
        <authorList>
            <person name="Dillon M."/>
            <person name="Thakur S."/>
            <person name="Almeida R.N.D."/>
            <person name="Weir B.S."/>
            <person name="Guttman D.S."/>
        </authorList>
    </citation>
    <scope>NUCLEOTIDE SEQUENCE [LARGE SCALE GENOMIC DNA]</scope>
    <source>
        <strain evidence="9 10">ICMP 4092</strain>
    </source>
</reference>
<dbReference type="EMBL" id="RBQC01000108">
    <property type="protein sequence ID" value="RMO85596.1"/>
    <property type="molecule type" value="Genomic_DNA"/>
</dbReference>
<organism evidence="9 10">
    <name type="scientific">Pseudomonas syringae pv. tagetis</name>
    <dbReference type="NCBI Taxonomy" id="129140"/>
    <lineage>
        <taxon>Bacteria</taxon>
        <taxon>Pseudomonadati</taxon>
        <taxon>Pseudomonadota</taxon>
        <taxon>Gammaproteobacteria</taxon>
        <taxon>Pseudomonadales</taxon>
        <taxon>Pseudomonadaceae</taxon>
        <taxon>Pseudomonas</taxon>
    </lineage>
</organism>
<dbReference type="GO" id="GO:0003886">
    <property type="term" value="F:DNA (cytosine-5-)-methyltransferase activity"/>
    <property type="evidence" value="ECO:0007669"/>
    <property type="project" value="UniProtKB-EC"/>
</dbReference>
<dbReference type="AlphaFoldDB" id="A0A3M3YTN8"/>
<feature type="active site" evidence="7">
    <location>
        <position position="104"/>
    </location>
</feature>
<sequence length="369" mass="41091">MMLLVEIGPRSLVSHQCRMLSSEGTRMIDAVDLFCGAGGLTAGLRKAGLRVRAGYDIDPSCKHAYEHNNGAVFVPKSVEKISAEEVSSWYGSGNLRLLAGCAPCQPFSSYNQGRDTRADRKWPLLYAFKRLIEEVKPELVTMENVPDVTKHEVYHDFVVALKKHYQIWEGTVACVDYGLPQYRRRHVLLASKLGPISLIPPTHQGRQRTVHDAIGHLPQLAAGARDPFDTLHRAAGLTSTNLERIISSKPGGSWKDWPEELRAACHRKDSGKTYPSVYGRMRWEEPGPTMTTLCYGFGNGRFGHPEQNRAISLREAAALQSFPPEYEFMPAEKINFKAVGRMIGNAVPVRLGEVIGISLTQHLNETQSR</sequence>
<comment type="caution">
    <text evidence="9">The sequence shown here is derived from an EMBL/GenBank/DDBJ whole genome shotgun (WGS) entry which is preliminary data.</text>
</comment>
<evidence type="ECO:0000256" key="6">
    <source>
        <dbReference type="ARBA" id="ARBA00047422"/>
    </source>
</evidence>
<accession>A0A3M3YTN8</accession>
<dbReference type="PRINTS" id="PR00105">
    <property type="entry name" value="C5METTRFRASE"/>
</dbReference>
<proteinExistence type="inferred from homology"/>
<dbReference type="Gene3D" id="3.90.120.10">
    <property type="entry name" value="DNA Methylase, subunit A, domain 2"/>
    <property type="match status" value="1"/>
</dbReference>
<dbReference type="Proteomes" id="UP000268056">
    <property type="component" value="Unassembled WGS sequence"/>
</dbReference>
<evidence type="ECO:0000256" key="1">
    <source>
        <dbReference type="ARBA" id="ARBA00011975"/>
    </source>
</evidence>
<dbReference type="Pfam" id="PF00145">
    <property type="entry name" value="DNA_methylase"/>
    <property type="match status" value="1"/>
</dbReference>
<evidence type="ECO:0000256" key="7">
    <source>
        <dbReference type="PROSITE-ProRule" id="PRU01016"/>
    </source>
</evidence>
<protein>
    <recommendedName>
        <fullName evidence="1">DNA (cytosine-5-)-methyltransferase</fullName>
        <ecNumber evidence="1">2.1.1.37</ecNumber>
    </recommendedName>
</protein>
<dbReference type="PROSITE" id="PS00095">
    <property type="entry name" value="C5_MTASE_2"/>
    <property type="match status" value="1"/>
</dbReference>
<dbReference type="PANTHER" id="PTHR10629">
    <property type="entry name" value="CYTOSINE-SPECIFIC METHYLTRANSFERASE"/>
    <property type="match status" value="1"/>
</dbReference>
<dbReference type="NCBIfam" id="TIGR00675">
    <property type="entry name" value="dcm"/>
    <property type="match status" value="1"/>
</dbReference>
<evidence type="ECO:0000256" key="3">
    <source>
        <dbReference type="ARBA" id="ARBA00022679"/>
    </source>
</evidence>
<comment type="similarity">
    <text evidence="7 8">Belongs to the class I-like SAM-binding methyltransferase superfamily. C5-methyltransferase family.</text>
</comment>
<evidence type="ECO:0000313" key="9">
    <source>
        <dbReference type="EMBL" id="RMO85596.1"/>
    </source>
</evidence>
<keyword evidence="2 7" id="KW-0489">Methyltransferase</keyword>
<evidence type="ECO:0000256" key="2">
    <source>
        <dbReference type="ARBA" id="ARBA00022603"/>
    </source>
</evidence>
<dbReference type="InterPro" id="IPR050390">
    <property type="entry name" value="C5-Methyltransferase"/>
</dbReference>
<keyword evidence="5" id="KW-0680">Restriction system</keyword>
<comment type="catalytic activity">
    <reaction evidence="6">
        <text>a 2'-deoxycytidine in DNA + S-adenosyl-L-methionine = a 5-methyl-2'-deoxycytidine in DNA + S-adenosyl-L-homocysteine + H(+)</text>
        <dbReference type="Rhea" id="RHEA:13681"/>
        <dbReference type="Rhea" id="RHEA-COMP:11369"/>
        <dbReference type="Rhea" id="RHEA-COMP:11370"/>
        <dbReference type="ChEBI" id="CHEBI:15378"/>
        <dbReference type="ChEBI" id="CHEBI:57856"/>
        <dbReference type="ChEBI" id="CHEBI:59789"/>
        <dbReference type="ChEBI" id="CHEBI:85452"/>
        <dbReference type="ChEBI" id="CHEBI:85454"/>
        <dbReference type="EC" id="2.1.1.37"/>
    </reaction>
</comment>
<evidence type="ECO:0000313" key="10">
    <source>
        <dbReference type="Proteomes" id="UP000268056"/>
    </source>
</evidence>
<dbReference type="PROSITE" id="PS51679">
    <property type="entry name" value="SAM_MT_C5"/>
    <property type="match status" value="1"/>
</dbReference>
<evidence type="ECO:0000256" key="8">
    <source>
        <dbReference type="RuleBase" id="RU000416"/>
    </source>
</evidence>
<keyword evidence="3 7" id="KW-0808">Transferase</keyword>
<dbReference type="EC" id="2.1.1.37" evidence="1"/>
<name>A0A3M3YTN8_9PSED</name>
<dbReference type="GO" id="GO:0032259">
    <property type="term" value="P:methylation"/>
    <property type="evidence" value="ECO:0007669"/>
    <property type="project" value="UniProtKB-KW"/>
</dbReference>